<evidence type="ECO:0000256" key="6">
    <source>
        <dbReference type="ARBA" id="ARBA00048555"/>
    </source>
</evidence>
<dbReference type="GO" id="GO:0006779">
    <property type="term" value="P:porphyrin-containing compound biosynthetic process"/>
    <property type="evidence" value="ECO:0007669"/>
    <property type="project" value="UniProtKB-UniRule"/>
</dbReference>
<keyword evidence="8" id="KW-0963">Cytoplasm</keyword>
<comment type="similarity">
    <text evidence="2 8">Belongs to the Cob(I)alamin adenosyltransferase family.</text>
</comment>
<keyword evidence="4 8" id="KW-0627">Porphyrin biosynthesis</keyword>
<keyword evidence="8" id="KW-0547">Nucleotide-binding</keyword>
<evidence type="ECO:0000256" key="9">
    <source>
        <dbReference type="SAM" id="MobiDB-lite"/>
    </source>
</evidence>
<evidence type="ECO:0000313" key="10">
    <source>
        <dbReference type="EMBL" id="OAN17669.1"/>
    </source>
</evidence>
<dbReference type="GO" id="GO:0005737">
    <property type="term" value="C:cytoplasm"/>
    <property type="evidence" value="ECO:0007669"/>
    <property type="project" value="UniProtKB-SubCell"/>
</dbReference>
<evidence type="ECO:0000256" key="4">
    <source>
        <dbReference type="ARBA" id="ARBA00023244"/>
    </source>
</evidence>
<dbReference type="AlphaFoldDB" id="A0A178KK31"/>
<dbReference type="PANTHER" id="PTHR46638:SF1">
    <property type="entry name" value="CORRINOID ADENOSYLTRANSFERASE"/>
    <property type="match status" value="1"/>
</dbReference>
<organism evidence="10 11">
    <name type="scientific">Photobacterium jeanii</name>
    <dbReference type="NCBI Taxonomy" id="858640"/>
    <lineage>
        <taxon>Bacteria</taxon>
        <taxon>Pseudomonadati</taxon>
        <taxon>Pseudomonadota</taxon>
        <taxon>Gammaproteobacteria</taxon>
        <taxon>Vibrionales</taxon>
        <taxon>Vibrionaceae</taxon>
        <taxon>Photobacterium</taxon>
    </lineage>
</organism>
<dbReference type="GO" id="GO:0009236">
    <property type="term" value="P:cobalamin biosynthetic process"/>
    <property type="evidence" value="ECO:0007669"/>
    <property type="project" value="UniProtKB-UniRule"/>
</dbReference>
<comment type="subcellular location">
    <subcellularLocation>
        <location evidence="8">Cytoplasm</location>
    </subcellularLocation>
</comment>
<evidence type="ECO:0000256" key="3">
    <source>
        <dbReference type="ARBA" id="ARBA00012454"/>
    </source>
</evidence>
<dbReference type="Proteomes" id="UP000078503">
    <property type="component" value="Unassembled WGS sequence"/>
</dbReference>
<comment type="catalytic activity">
    <reaction evidence="7 8">
        <text>2 cob(II)alamin + reduced [electron-transfer flavoprotein] + 2 ATP = 2 adenosylcob(III)alamin + 2 triphosphate + oxidized [electron-transfer flavoprotein] + 3 H(+)</text>
        <dbReference type="Rhea" id="RHEA:28671"/>
        <dbReference type="Rhea" id="RHEA-COMP:10685"/>
        <dbReference type="Rhea" id="RHEA-COMP:10686"/>
        <dbReference type="ChEBI" id="CHEBI:15378"/>
        <dbReference type="ChEBI" id="CHEBI:16304"/>
        <dbReference type="ChEBI" id="CHEBI:18036"/>
        <dbReference type="ChEBI" id="CHEBI:18408"/>
        <dbReference type="ChEBI" id="CHEBI:30616"/>
        <dbReference type="ChEBI" id="CHEBI:57692"/>
        <dbReference type="ChEBI" id="CHEBI:58307"/>
        <dbReference type="EC" id="2.5.1.17"/>
    </reaction>
</comment>
<evidence type="ECO:0000256" key="2">
    <source>
        <dbReference type="ARBA" id="ARBA00007487"/>
    </source>
</evidence>
<dbReference type="EC" id="2.5.1.17" evidence="3 8"/>
<dbReference type="EMBL" id="LVHF01000012">
    <property type="protein sequence ID" value="OAN17669.1"/>
    <property type="molecule type" value="Genomic_DNA"/>
</dbReference>
<keyword evidence="11" id="KW-1185">Reference proteome</keyword>
<dbReference type="RefSeq" id="WP_068326767.1">
    <property type="nucleotide sequence ID" value="NZ_LVHF01000012.1"/>
</dbReference>
<dbReference type="PIRSF" id="PIRSF015617">
    <property type="entry name" value="Adensltrnsf_CobA"/>
    <property type="match status" value="1"/>
</dbReference>
<evidence type="ECO:0000313" key="11">
    <source>
        <dbReference type="Proteomes" id="UP000078503"/>
    </source>
</evidence>
<protein>
    <recommendedName>
        <fullName evidence="3 8">Corrinoid adenosyltransferase</fullName>
        <ecNumber evidence="3 8">2.5.1.17</ecNumber>
    </recommendedName>
    <alternativeName>
        <fullName evidence="8">Cob(II)alamin adenosyltransferase</fullName>
    </alternativeName>
    <alternativeName>
        <fullName evidence="8">Cob(II)yrinic acid a,c-diamide adenosyltransferase</fullName>
    </alternativeName>
</protein>
<evidence type="ECO:0000256" key="1">
    <source>
        <dbReference type="ARBA" id="ARBA00005121"/>
    </source>
</evidence>
<gene>
    <name evidence="10" type="ORF">A3K86_01740</name>
</gene>
<dbReference type="InterPro" id="IPR027417">
    <property type="entry name" value="P-loop_NTPase"/>
</dbReference>
<accession>A0A178KK31</accession>
<dbReference type="GO" id="GO:0005524">
    <property type="term" value="F:ATP binding"/>
    <property type="evidence" value="ECO:0007669"/>
    <property type="project" value="UniProtKB-UniRule"/>
</dbReference>
<feature type="region of interest" description="Disordered" evidence="9">
    <location>
        <begin position="1"/>
        <end position="27"/>
    </location>
</feature>
<dbReference type="InterPro" id="IPR003724">
    <property type="entry name" value="CblAdoTrfase_CobA"/>
</dbReference>
<name>A0A178KK31_9GAMM</name>
<keyword evidence="8" id="KW-0808">Transferase</keyword>
<dbReference type="UniPathway" id="UPA00148">
    <property type="reaction ID" value="UER00233"/>
</dbReference>
<dbReference type="GO" id="GO:0008817">
    <property type="term" value="F:corrinoid adenosyltransferase activity"/>
    <property type="evidence" value="ECO:0007669"/>
    <property type="project" value="UniProtKB-UniRule"/>
</dbReference>
<keyword evidence="8" id="KW-0169">Cobalamin biosynthesis</keyword>
<evidence type="ECO:0000256" key="7">
    <source>
        <dbReference type="ARBA" id="ARBA00048692"/>
    </source>
</evidence>
<dbReference type="Gene3D" id="3.40.50.300">
    <property type="entry name" value="P-loop containing nucleotide triphosphate hydrolases"/>
    <property type="match status" value="1"/>
</dbReference>
<dbReference type="SUPFAM" id="SSF52540">
    <property type="entry name" value="P-loop containing nucleoside triphosphate hydrolases"/>
    <property type="match status" value="1"/>
</dbReference>
<dbReference type="OrthoDB" id="9810309at2"/>
<comment type="function">
    <text evidence="5 8">Required for both de novo synthesis of the corrin ring for the assimilation of exogenous corrinoids. Participates in the adenosylation of a variety of incomplete and complete corrinoids.</text>
</comment>
<feature type="compositionally biased region" description="Basic residues" evidence="9">
    <location>
        <begin position="12"/>
        <end position="23"/>
    </location>
</feature>
<dbReference type="NCBIfam" id="NF004637">
    <property type="entry name" value="PRK05986.1"/>
    <property type="match status" value="1"/>
</dbReference>
<comment type="caution">
    <text evidence="10">The sequence shown here is derived from an EMBL/GenBank/DDBJ whole genome shotgun (WGS) entry which is preliminary data.</text>
</comment>
<dbReference type="PANTHER" id="PTHR46638">
    <property type="entry name" value="CORRINOID ADENOSYLTRANSFERASE"/>
    <property type="match status" value="1"/>
</dbReference>
<comment type="catalytic activity">
    <reaction evidence="6 8">
        <text>2 cob(II)yrinate a,c diamide + reduced [electron-transfer flavoprotein] + 2 ATP = 2 adenosylcob(III)yrinate a,c-diamide + 2 triphosphate + oxidized [electron-transfer flavoprotein] + 3 H(+)</text>
        <dbReference type="Rhea" id="RHEA:11528"/>
        <dbReference type="Rhea" id="RHEA-COMP:10685"/>
        <dbReference type="Rhea" id="RHEA-COMP:10686"/>
        <dbReference type="ChEBI" id="CHEBI:15378"/>
        <dbReference type="ChEBI" id="CHEBI:18036"/>
        <dbReference type="ChEBI" id="CHEBI:30616"/>
        <dbReference type="ChEBI" id="CHEBI:57692"/>
        <dbReference type="ChEBI" id="CHEBI:58307"/>
        <dbReference type="ChEBI" id="CHEBI:58503"/>
        <dbReference type="ChEBI" id="CHEBI:58537"/>
        <dbReference type="EC" id="2.5.1.17"/>
    </reaction>
</comment>
<comment type="pathway">
    <text evidence="1 8">Cofactor biosynthesis; adenosylcobalamin biosynthesis; adenosylcobalamin from cob(II)yrinate a,c-diamide: step 2/7.</text>
</comment>
<reference evidence="10 11" key="1">
    <citation type="submission" date="2016-03" db="EMBL/GenBank/DDBJ databases">
        <title>Photobacterium proteolyticum sp. nov. a protease producing bacterium isolated from ocean sediments of Laizhou Bay.</title>
        <authorList>
            <person name="Li Y."/>
        </authorList>
    </citation>
    <scope>NUCLEOTIDE SEQUENCE [LARGE SCALE GENOMIC DNA]</scope>
    <source>
        <strain evidence="10 11">R-40508</strain>
    </source>
</reference>
<dbReference type="Pfam" id="PF02572">
    <property type="entry name" value="CobA_CobO_BtuR"/>
    <property type="match status" value="1"/>
</dbReference>
<keyword evidence="8" id="KW-0067">ATP-binding</keyword>
<proteinExistence type="inferred from homology"/>
<evidence type="ECO:0000256" key="5">
    <source>
        <dbReference type="ARBA" id="ARBA00024929"/>
    </source>
</evidence>
<dbReference type="STRING" id="858640.A3K86_01740"/>
<evidence type="ECO:0000256" key="8">
    <source>
        <dbReference type="PIRNR" id="PIRNR015617"/>
    </source>
</evidence>
<sequence length="202" mass="22603">MLSEKSKLKAQTARHKEMKKKVHQKSDLATNNARRTLVLTGNGKGKTSSGFGMVFRALGHGQQCAVVQFLKGDGESGERNLLQQLGVPVITMNTGCSFKEGYCAEFERVRAKEVWQQTREFLQDESIDLVLLDEVTYTIARKHLDVDEMIAAFEARPAHQSLILTGRAAHRKLREYADTVSRVDSVKHGLQQGLSARKGIEY</sequence>